<evidence type="ECO:0000313" key="2">
    <source>
        <dbReference type="Proteomes" id="UP000054270"/>
    </source>
</evidence>
<name>A0A0D2KRN9_HYPSF</name>
<sequence length="185" mass="20443">MVWACGARPASVSPSASLDAHRVEAWAKLKIRRFNPAGTPRSPASSIHRPYFHPSILHAHTQFLKSALHSAKNRALPRIHICYCTLATAAAEHRTLPGAFFAGENPARAGRHPIPLLASSRTCVAPHRNRIHLHTHTARHAAPALPSPSHSLSRQLEPLPPSLSLYYQRRTASKLRIRDNFPVTQ</sequence>
<accession>A0A0D2KRN9</accession>
<proteinExistence type="predicted"/>
<protein>
    <submittedName>
        <fullName evidence="1">Uncharacterized protein</fullName>
    </submittedName>
</protein>
<evidence type="ECO:0000313" key="1">
    <source>
        <dbReference type="EMBL" id="KJA17297.1"/>
    </source>
</evidence>
<keyword evidence="2" id="KW-1185">Reference proteome</keyword>
<dbReference type="EMBL" id="KN817606">
    <property type="protein sequence ID" value="KJA17297.1"/>
    <property type="molecule type" value="Genomic_DNA"/>
</dbReference>
<organism evidence="1 2">
    <name type="scientific">Hypholoma sublateritium (strain FD-334 SS-4)</name>
    <dbReference type="NCBI Taxonomy" id="945553"/>
    <lineage>
        <taxon>Eukaryota</taxon>
        <taxon>Fungi</taxon>
        <taxon>Dikarya</taxon>
        <taxon>Basidiomycota</taxon>
        <taxon>Agaricomycotina</taxon>
        <taxon>Agaricomycetes</taxon>
        <taxon>Agaricomycetidae</taxon>
        <taxon>Agaricales</taxon>
        <taxon>Agaricineae</taxon>
        <taxon>Strophariaceae</taxon>
        <taxon>Hypholoma</taxon>
    </lineage>
</organism>
<reference evidence="2" key="1">
    <citation type="submission" date="2014-04" db="EMBL/GenBank/DDBJ databases">
        <title>Evolutionary Origins and Diversification of the Mycorrhizal Mutualists.</title>
        <authorList>
            <consortium name="DOE Joint Genome Institute"/>
            <consortium name="Mycorrhizal Genomics Consortium"/>
            <person name="Kohler A."/>
            <person name="Kuo A."/>
            <person name="Nagy L.G."/>
            <person name="Floudas D."/>
            <person name="Copeland A."/>
            <person name="Barry K.W."/>
            <person name="Cichocki N."/>
            <person name="Veneault-Fourrey C."/>
            <person name="LaButti K."/>
            <person name="Lindquist E.A."/>
            <person name="Lipzen A."/>
            <person name="Lundell T."/>
            <person name="Morin E."/>
            <person name="Murat C."/>
            <person name="Riley R."/>
            <person name="Ohm R."/>
            <person name="Sun H."/>
            <person name="Tunlid A."/>
            <person name="Henrissat B."/>
            <person name="Grigoriev I.V."/>
            <person name="Hibbett D.S."/>
            <person name="Martin F."/>
        </authorList>
    </citation>
    <scope>NUCLEOTIDE SEQUENCE [LARGE SCALE GENOMIC DNA]</scope>
    <source>
        <strain evidence="2">FD-334 SS-4</strain>
    </source>
</reference>
<dbReference type="AlphaFoldDB" id="A0A0D2KRN9"/>
<dbReference type="Proteomes" id="UP000054270">
    <property type="component" value="Unassembled WGS sequence"/>
</dbReference>
<gene>
    <name evidence="1" type="ORF">HYPSUDRAFT_206342</name>
</gene>